<evidence type="ECO:0000259" key="1">
    <source>
        <dbReference type="Pfam" id="PF00668"/>
    </source>
</evidence>
<dbReference type="RefSeq" id="WP_309202460.1">
    <property type="nucleotide sequence ID" value="NZ_CP133548.1"/>
</dbReference>
<dbReference type="PANTHER" id="PTHR45527:SF1">
    <property type="entry name" value="FATTY ACID SYNTHASE"/>
    <property type="match status" value="1"/>
</dbReference>
<organism evidence="2 3">
    <name type="scientific">Pleionea litopenaei</name>
    <dbReference type="NCBI Taxonomy" id="3070815"/>
    <lineage>
        <taxon>Bacteria</taxon>
        <taxon>Pseudomonadati</taxon>
        <taxon>Pseudomonadota</taxon>
        <taxon>Gammaproteobacteria</taxon>
        <taxon>Oceanospirillales</taxon>
        <taxon>Pleioneaceae</taxon>
        <taxon>Pleionea</taxon>
    </lineage>
</organism>
<evidence type="ECO:0000313" key="3">
    <source>
        <dbReference type="Proteomes" id="UP001239782"/>
    </source>
</evidence>
<dbReference type="PANTHER" id="PTHR45527">
    <property type="entry name" value="NONRIBOSOMAL PEPTIDE SYNTHETASE"/>
    <property type="match status" value="1"/>
</dbReference>
<reference evidence="2 3" key="1">
    <citation type="submission" date="2023-08" db="EMBL/GenBank/DDBJ databases">
        <title>Pleionea litopenaei sp. nov., isolated from stomach of juvenile Litopenaeus vannamei.</title>
        <authorList>
            <person name="Rho A.M."/>
            <person name="Hwang C.Y."/>
        </authorList>
    </citation>
    <scope>NUCLEOTIDE SEQUENCE [LARGE SCALE GENOMIC DNA]</scope>
    <source>
        <strain evidence="2 3">HL-JVS1</strain>
    </source>
</reference>
<dbReference type="EMBL" id="CP133548">
    <property type="protein sequence ID" value="WMS87319.1"/>
    <property type="molecule type" value="Genomic_DNA"/>
</dbReference>
<feature type="domain" description="Condensation" evidence="1">
    <location>
        <begin position="7"/>
        <end position="280"/>
    </location>
</feature>
<dbReference type="InterPro" id="IPR001242">
    <property type="entry name" value="Condensation_dom"/>
</dbReference>
<dbReference type="InterPro" id="IPR023213">
    <property type="entry name" value="CAT-like_dom_sf"/>
</dbReference>
<dbReference type="GO" id="GO:0031177">
    <property type="term" value="F:phosphopantetheine binding"/>
    <property type="evidence" value="ECO:0007669"/>
    <property type="project" value="TreeGrafter"/>
</dbReference>
<keyword evidence="3" id="KW-1185">Reference proteome</keyword>
<dbReference type="GO" id="GO:0005737">
    <property type="term" value="C:cytoplasm"/>
    <property type="evidence" value="ECO:0007669"/>
    <property type="project" value="TreeGrafter"/>
</dbReference>
<sequence length="295" mass="34175">MSQDLENKLALTLTQSDIYYDQLHNKNSPLYNIGGYICCGSVDVSRMQQAYRTLVSNHDAFGIRIISKNNDVYQFISNERDVTLPIIDFSHEDNPEQSARVWIDNLFETPIEFENTQICKGFLLKINEQDFRYLGFAHHLAMDGWGFTNLSHCLADYYNSGSADEVVTGWNDVVLKDISYRESNRYQKDAEYWSSRFSNLPKAMLTPYYEGVYHSTEHVRSKRSRSYINRSLFNAIEQFCRSENASSAQYFLAILCVYFSRVTGHSNLSFGIPTHKRTDKLQKKCSAFLRASIHF</sequence>
<evidence type="ECO:0000313" key="2">
    <source>
        <dbReference type="EMBL" id="WMS87319.1"/>
    </source>
</evidence>
<accession>A0AA51RTR0</accession>
<dbReference type="Pfam" id="PF00668">
    <property type="entry name" value="Condensation"/>
    <property type="match status" value="1"/>
</dbReference>
<gene>
    <name evidence="2" type="ORF">Q9312_19120</name>
</gene>
<name>A0AA51RTR0_9GAMM</name>
<dbReference type="Gene3D" id="3.30.559.10">
    <property type="entry name" value="Chloramphenicol acetyltransferase-like domain"/>
    <property type="match status" value="1"/>
</dbReference>
<dbReference type="SUPFAM" id="SSF52777">
    <property type="entry name" value="CoA-dependent acyltransferases"/>
    <property type="match status" value="2"/>
</dbReference>
<dbReference type="Gene3D" id="3.30.559.30">
    <property type="entry name" value="Nonribosomal peptide synthetase, condensation domain"/>
    <property type="match status" value="1"/>
</dbReference>
<dbReference type="GO" id="GO:0043041">
    <property type="term" value="P:amino acid activation for nonribosomal peptide biosynthetic process"/>
    <property type="evidence" value="ECO:0007669"/>
    <property type="project" value="TreeGrafter"/>
</dbReference>
<proteinExistence type="predicted"/>
<dbReference type="KEGG" id="plei:Q9312_19120"/>
<dbReference type="AlphaFoldDB" id="A0AA51RTR0"/>
<dbReference type="GO" id="GO:0003824">
    <property type="term" value="F:catalytic activity"/>
    <property type="evidence" value="ECO:0007669"/>
    <property type="project" value="InterPro"/>
</dbReference>
<dbReference type="Proteomes" id="UP001239782">
    <property type="component" value="Chromosome"/>
</dbReference>
<protein>
    <submittedName>
        <fullName evidence="2">Condensation domain-containing protein</fullName>
    </submittedName>
</protein>
<dbReference type="GO" id="GO:0044550">
    <property type="term" value="P:secondary metabolite biosynthetic process"/>
    <property type="evidence" value="ECO:0007669"/>
    <property type="project" value="TreeGrafter"/>
</dbReference>